<keyword evidence="1" id="KW-1133">Transmembrane helix</keyword>
<dbReference type="AlphaFoldDB" id="A0A5C7BSD7"/>
<organism evidence="3 4">
    <name type="scientific">Serratia marcescens</name>
    <dbReference type="NCBI Taxonomy" id="615"/>
    <lineage>
        <taxon>Bacteria</taxon>
        <taxon>Pseudomonadati</taxon>
        <taxon>Pseudomonadota</taxon>
        <taxon>Gammaproteobacteria</taxon>
        <taxon>Enterobacterales</taxon>
        <taxon>Yersiniaceae</taxon>
        <taxon>Serratia</taxon>
    </lineage>
</organism>
<dbReference type="NCBIfam" id="NF038228">
    <property type="entry name" value="IcmH_DotU_IVB"/>
    <property type="match status" value="1"/>
</dbReference>
<dbReference type="Gene3D" id="1.25.40.590">
    <property type="entry name" value="Type IV / VI secretion system, DotU"/>
    <property type="match status" value="1"/>
</dbReference>
<dbReference type="EMBL" id="VOUQ01000018">
    <property type="protein sequence ID" value="TXE27331.1"/>
    <property type="molecule type" value="Genomic_DNA"/>
</dbReference>
<feature type="domain" description="Type IV / VI secretion system DotU" evidence="2">
    <location>
        <begin position="39"/>
        <end position="240"/>
    </location>
</feature>
<evidence type="ECO:0000313" key="3">
    <source>
        <dbReference type="EMBL" id="TXE27331.1"/>
    </source>
</evidence>
<keyword evidence="1" id="KW-0472">Membrane</keyword>
<comment type="caution">
    <text evidence="3">The sequence shown here is derived from an EMBL/GenBank/DDBJ whole genome shotgun (WGS) entry which is preliminary data.</text>
</comment>
<accession>A0A5C7BSD7</accession>
<keyword evidence="1" id="KW-0812">Transmembrane</keyword>
<protein>
    <submittedName>
        <fullName evidence="3">DotU family type IV/VI secretion system protein</fullName>
    </submittedName>
</protein>
<feature type="transmembrane region" description="Helical" evidence="1">
    <location>
        <begin position="223"/>
        <end position="242"/>
    </location>
</feature>
<dbReference type="RefSeq" id="WP_147882631.1">
    <property type="nucleotide sequence ID" value="NZ_VOUQ01000018.1"/>
</dbReference>
<evidence type="ECO:0000313" key="4">
    <source>
        <dbReference type="Proteomes" id="UP000321126"/>
    </source>
</evidence>
<dbReference type="InterPro" id="IPR038522">
    <property type="entry name" value="T4/T6SS_DotU_sf"/>
</dbReference>
<gene>
    <name evidence="3" type="ORF">FOT62_22440</name>
</gene>
<dbReference type="Proteomes" id="UP000321126">
    <property type="component" value="Unassembled WGS sequence"/>
</dbReference>
<reference evidence="3 4" key="1">
    <citation type="submission" date="2019-07" db="EMBL/GenBank/DDBJ databases">
        <title>Serratia strains were isolated from fresh produce.</title>
        <authorList>
            <person name="Cho G.-S."/>
            <person name="Stein M."/>
            <person name="Lee W."/>
            <person name="Suh S.H."/>
            <person name="Franz C.M.A.P."/>
        </authorList>
    </citation>
    <scope>NUCLEOTIDE SEQUENCE [LARGE SCALE GENOMIC DNA]</scope>
    <source>
        <strain evidence="3 4">S16</strain>
    </source>
</reference>
<proteinExistence type="predicted"/>
<sequence length="258" mass="29315">MATDAMYHDGLKGLLHEDAGLTDSDPDYAFRMRGNSLNPIVDAVTPLFGMVARVRTLSRHNDVAGLYQTVSTEIRAIEQELRGLDYENGVILSFRYVLCSFIDEAVMAHEWGHQSVWAENSLLSQFHGETWGGEKVFSVLDKLRDDPVRYRDVLEFILLCLLMGFQGRYRLLPDGKKMLQEISQSLQHQLNPEPVTQPPVLHLDFGQQAAPYRLSRQVSLRTVVVSACLLMAGIFLFFHHLLSNQTQDVLRQLSELLK</sequence>
<dbReference type="PANTHER" id="PTHR38033">
    <property type="entry name" value="MEMBRANE PROTEIN-RELATED"/>
    <property type="match status" value="1"/>
</dbReference>
<dbReference type="PANTHER" id="PTHR38033:SF1">
    <property type="entry name" value="DOTU FAMILY TYPE IV_VI SECRETION SYSTEM PROTEIN"/>
    <property type="match status" value="1"/>
</dbReference>
<dbReference type="InterPro" id="IPR017732">
    <property type="entry name" value="T4/T6SS_DotU"/>
</dbReference>
<dbReference type="Pfam" id="PF09850">
    <property type="entry name" value="DotU"/>
    <property type="match status" value="1"/>
</dbReference>
<evidence type="ECO:0000256" key="1">
    <source>
        <dbReference type="SAM" id="Phobius"/>
    </source>
</evidence>
<dbReference type="NCBIfam" id="TIGR03349">
    <property type="entry name" value="IV_VI_DotU"/>
    <property type="match status" value="1"/>
</dbReference>
<name>A0A5C7BSD7_SERMA</name>
<evidence type="ECO:0000259" key="2">
    <source>
        <dbReference type="Pfam" id="PF09850"/>
    </source>
</evidence>